<gene>
    <name evidence="2" type="ORF">BT96DRAFT_946424</name>
</gene>
<evidence type="ECO:0000256" key="1">
    <source>
        <dbReference type="SAM" id="MobiDB-lite"/>
    </source>
</evidence>
<dbReference type="AlphaFoldDB" id="A0A6A4GY72"/>
<name>A0A6A4GY72_9AGAR</name>
<feature type="region of interest" description="Disordered" evidence="1">
    <location>
        <begin position="330"/>
        <end position="443"/>
    </location>
</feature>
<protein>
    <submittedName>
        <fullName evidence="2">Uncharacterized protein</fullName>
    </submittedName>
</protein>
<dbReference type="EMBL" id="ML769672">
    <property type="protein sequence ID" value="KAE9390034.1"/>
    <property type="molecule type" value="Genomic_DNA"/>
</dbReference>
<feature type="compositionally biased region" description="Polar residues" evidence="1">
    <location>
        <begin position="335"/>
        <end position="347"/>
    </location>
</feature>
<dbReference type="Proteomes" id="UP000799118">
    <property type="component" value="Unassembled WGS sequence"/>
</dbReference>
<evidence type="ECO:0000313" key="3">
    <source>
        <dbReference type="Proteomes" id="UP000799118"/>
    </source>
</evidence>
<feature type="compositionally biased region" description="Polar residues" evidence="1">
    <location>
        <begin position="374"/>
        <end position="392"/>
    </location>
</feature>
<sequence length="443" mass="48314">MSGDMDIKSGRMVFTGSRGMTEEEISKDWNELSVDEQNKREQCAAAECDIQQKKKDCQSWVTIFASSDIKCSATIEEVVKDPYILYRDLSDHLNESLKDTSLILNDLKLRTEIPVDSEGLARFLTISNLDDVSRSQLRQVYEDFMTAIWFQAGYTGSIDYNAIETNPNDYYEPTLLPTHMKLKSAANTGGCSGRVFMLKKPSPVADVEIAPPPIPAPVHLGTPEPKTVSSMTVDDAPVAHLHTPKPEVVSTKVADDNLHTPLAATEQKTPEAPTLPIPSPNAPNAAHPMTPLTDTAMASPSATAMTMKIGWTCLRKLTRPSIETTVTPADADANVSMNHTDAGTSSGPDPKGAVGTDITKTNEKKMWGRKAGKQKQQPLVNENVSSPVTTGGNDEPKNLEDGVQAEQVDVTHMPLCRSKKKIAETEADSDGMDGTQRKHRKKQ</sequence>
<keyword evidence="3" id="KW-1185">Reference proteome</keyword>
<feature type="region of interest" description="Disordered" evidence="1">
    <location>
        <begin position="264"/>
        <end position="296"/>
    </location>
</feature>
<proteinExistence type="predicted"/>
<reference evidence="2" key="1">
    <citation type="journal article" date="2019" name="Environ. Microbiol.">
        <title>Fungal ecological strategies reflected in gene transcription - a case study of two litter decomposers.</title>
        <authorList>
            <person name="Barbi F."/>
            <person name="Kohler A."/>
            <person name="Barry K."/>
            <person name="Baskaran P."/>
            <person name="Daum C."/>
            <person name="Fauchery L."/>
            <person name="Ihrmark K."/>
            <person name="Kuo A."/>
            <person name="LaButti K."/>
            <person name="Lipzen A."/>
            <person name="Morin E."/>
            <person name="Grigoriev I.V."/>
            <person name="Henrissat B."/>
            <person name="Lindahl B."/>
            <person name="Martin F."/>
        </authorList>
    </citation>
    <scope>NUCLEOTIDE SEQUENCE</scope>
    <source>
        <strain evidence="2">JB14</strain>
    </source>
</reference>
<accession>A0A6A4GY72</accession>
<evidence type="ECO:0000313" key="2">
    <source>
        <dbReference type="EMBL" id="KAE9390034.1"/>
    </source>
</evidence>
<organism evidence="2 3">
    <name type="scientific">Gymnopus androsaceus JB14</name>
    <dbReference type="NCBI Taxonomy" id="1447944"/>
    <lineage>
        <taxon>Eukaryota</taxon>
        <taxon>Fungi</taxon>
        <taxon>Dikarya</taxon>
        <taxon>Basidiomycota</taxon>
        <taxon>Agaricomycotina</taxon>
        <taxon>Agaricomycetes</taxon>
        <taxon>Agaricomycetidae</taxon>
        <taxon>Agaricales</taxon>
        <taxon>Marasmiineae</taxon>
        <taxon>Omphalotaceae</taxon>
        <taxon>Gymnopus</taxon>
    </lineage>
</organism>